<feature type="region of interest" description="Disordered" evidence="1">
    <location>
        <begin position="1"/>
        <end position="24"/>
    </location>
</feature>
<sequence>MISDRNPFPGAVEPPADEMPGRDVSGLARGIVWSDLAAEMRAEAEAAGDDRFERADAMVSWSSRVEELEAMIPDRPAAPFEARPIDLERARAARDAVDDERAA</sequence>
<evidence type="ECO:0000313" key="3">
    <source>
        <dbReference type="Proteomes" id="UP001595947"/>
    </source>
</evidence>
<evidence type="ECO:0000256" key="1">
    <source>
        <dbReference type="SAM" id="MobiDB-lite"/>
    </source>
</evidence>
<reference evidence="3" key="1">
    <citation type="journal article" date="2019" name="Int. J. Syst. Evol. Microbiol.">
        <title>The Global Catalogue of Microorganisms (GCM) 10K type strain sequencing project: providing services to taxonomists for standard genome sequencing and annotation.</title>
        <authorList>
            <consortium name="The Broad Institute Genomics Platform"/>
            <consortium name="The Broad Institute Genome Sequencing Center for Infectious Disease"/>
            <person name="Wu L."/>
            <person name="Ma J."/>
        </authorList>
    </citation>
    <scope>NUCLEOTIDE SEQUENCE [LARGE SCALE GENOMIC DNA]</scope>
    <source>
        <strain evidence="3">CGMCC 4.7093</strain>
    </source>
</reference>
<keyword evidence="3" id="KW-1185">Reference proteome</keyword>
<evidence type="ECO:0000313" key="2">
    <source>
        <dbReference type="EMBL" id="MFC5064258.1"/>
    </source>
</evidence>
<gene>
    <name evidence="2" type="ORF">ACFPBZ_18690</name>
</gene>
<organism evidence="2 3">
    <name type="scientific">Actinomycetospora atypica</name>
    <dbReference type="NCBI Taxonomy" id="1290095"/>
    <lineage>
        <taxon>Bacteria</taxon>
        <taxon>Bacillati</taxon>
        <taxon>Actinomycetota</taxon>
        <taxon>Actinomycetes</taxon>
        <taxon>Pseudonocardiales</taxon>
        <taxon>Pseudonocardiaceae</taxon>
        <taxon>Actinomycetospora</taxon>
    </lineage>
</organism>
<comment type="caution">
    <text evidence="2">The sequence shown here is derived from an EMBL/GenBank/DDBJ whole genome shotgun (WGS) entry which is preliminary data.</text>
</comment>
<dbReference type="RefSeq" id="WP_378037606.1">
    <property type="nucleotide sequence ID" value="NZ_JBHSIV010000021.1"/>
</dbReference>
<protein>
    <submittedName>
        <fullName evidence="2">Uncharacterized protein</fullName>
    </submittedName>
</protein>
<accession>A0ABV9YR25</accession>
<name>A0ABV9YR25_9PSEU</name>
<dbReference type="Proteomes" id="UP001595947">
    <property type="component" value="Unassembled WGS sequence"/>
</dbReference>
<dbReference type="EMBL" id="JBHSIV010000021">
    <property type="protein sequence ID" value="MFC5064258.1"/>
    <property type="molecule type" value="Genomic_DNA"/>
</dbReference>
<proteinExistence type="predicted"/>